<dbReference type="Proteomes" id="UP001295469">
    <property type="component" value="Chromosome A01"/>
</dbReference>
<gene>
    <name evidence="2" type="ORF">DARMORV10_A01P12620.1</name>
</gene>
<dbReference type="AlphaFoldDB" id="A0A816XL87"/>
<evidence type="ECO:0000313" key="2">
    <source>
        <dbReference type="EMBL" id="CAF2148932.1"/>
    </source>
</evidence>
<feature type="non-terminal residue" evidence="2">
    <location>
        <position position="55"/>
    </location>
</feature>
<sequence length="55" mass="6146">MVKVARGFSFARPDSLTPTPYPRSGPEACEVLVSNKDLYKYYREGQTSLSQGMCL</sequence>
<organism evidence="2">
    <name type="scientific">Brassica napus</name>
    <name type="common">Rape</name>
    <dbReference type="NCBI Taxonomy" id="3708"/>
    <lineage>
        <taxon>Eukaryota</taxon>
        <taxon>Viridiplantae</taxon>
        <taxon>Streptophyta</taxon>
        <taxon>Embryophyta</taxon>
        <taxon>Tracheophyta</taxon>
        <taxon>Spermatophyta</taxon>
        <taxon>Magnoliopsida</taxon>
        <taxon>eudicotyledons</taxon>
        <taxon>Gunneridae</taxon>
        <taxon>Pentapetalae</taxon>
        <taxon>rosids</taxon>
        <taxon>malvids</taxon>
        <taxon>Brassicales</taxon>
        <taxon>Brassicaceae</taxon>
        <taxon>Brassiceae</taxon>
        <taxon>Brassica</taxon>
    </lineage>
</organism>
<accession>A0A816XL87</accession>
<name>A0A816XL87_BRANA</name>
<proteinExistence type="predicted"/>
<evidence type="ECO:0000256" key="1">
    <source>
        <dbReference type="SAM" id="MobiDB-lite"/>
    </source>
</evidence>
<dbReference type="EMBL" id="HG994355">
    <property type="protein sequence ID" value="CAF2148932.1"/>
    <property type="molecule type" value="Genomic_DNA"/>
</dbReference>
<protein>
    <submittedName>
        <fullName evidence="2">(rape) hypothetical protein</fullName>
    </submittedName>
</protein>
<feature type="region of interest" description="Disordered" evidence="1">
    <location>
        <begin position="1"/>
        <end position="23"/>
    </location>
</feature>
<reference evidence="2" key="1">
    <citation type="submission" date="2021-01" db="EMBL/GenBank/DDBJ databases">
        <authorList>
            <consortium name="Genoscope - CEA"/>
            <person name="William W."/>
        </authorList>
    </citation>
    <scope>NUCLEOTIDE SEQUENCE</scope>
</reference>